<dbReference type="EMBL" id="QICB01000002">
    <property type="protein sequence ID" value="RNL20819.1"/>
    <property type="molecule type" value="Genomic_DNA"/>
</dbReference>
<comment type="caution">
    <text evidence="1">The sequence shown here is derived from an EMBL/GenBank/DDBJ whole genome shotgun (WGS) entry which is preliminary data.</text>
</comment>
<proteinExistence type="predicted"/>
<protein>
    <submittedName>
        <fullName evidence="1">Uncharacterized protein</fullName>
    </submittedName>
</protein>
<accession>A0A3N0AH40</accession>
<organism evidence="1 2">
    <name type="scientific">Slackia faecicanis</name>
    <dbReference type="NCBI Taxonomy" id="255723"/>
    <lineage>
        <taxon>Bacteria</taxon>
        <taxon>Bacillati</taxon>
        <taxon>Actinomycetota</taxon>
        <taxon>Coriobacteriia</taxon>
        <taxon>Eggerthellales</taxon>
        <taxon>Eggerthellaceae</taxon>
        <taxon>Slackia</taxon>
    </lineage>
</organism>
<name>A0A3N0AH40_9ACTN</name>
<gene>
    <name evidence="1" type="ORF">DMP07_04375</name>
</gene>
<evidence type="ECO:0000313" key="1">
    <source>
        <dbReference type="EMBL" id="RNL20819.1"/>
    </source>
</evidence>
<dbReference type="Proteomes" id="UP000267368">
    <property type="component" value="Unassembled WGS sequence"/>
</dbReference>
<keyword evidence="2" id="KW-1185">Reference proteome</keyword>
<sequence>MVERRYLVRKAIEHRGRVVGRAFCVALGIDPDAVRPANRPAGIEYEGVMWCFRNHGSPMDRM</sequence>
<reference evidence="2" key="1">
    <citation type="submission" date="2018-05" db="EMBL/GenBank/DDBJ databases">
        <title>Genome Sequencing of selected type strains of the family Eggerthellaceae.</title>
        <authorList>
            <person name="Danylec N."/>
            <person name="Stoll D.A."/>
            <person name="Doetsch A."/>
            <person name="Huch M."/>
        </authorList>
    </citation>
    <scope>NUCLEOTIDE SEQUENCE [LARGE SCALE GENOMIC DNA]</scope>
    <source>
        <strain evidence="2">DSM 17537</strain>
    </source>
</reference>
<evidence type="ECO:0000313" key="2">
    <source>
        <dbReference type="Proteomes" id="UP000267368"/>
    </source>
</evidence>
<dbReference type="AlphaFoldDB" id="A0A3N0AH40"/>